<accession>A0AAV4YI66</accession>
<gene>
    <name evidence="1" type="ORF">KAM343_06320</name>
</gene>
<reference evidence="1" key="1">
    <citation type="submission" date="2021-07" db="EMBL/GenBank/DDBJ databases">
        <title>Draft genome sequence of carbapenem-resistant Aeromonas spp. in Japan.</title>
        <authorList>
            <person name="Maehana S."/>
            <person name="Suzuki M."/>
            <person name="Kitasato H."/>
        </authorList>
    </citation>
    <scope>NUCLEOTIDE SEQUENCE</scope>
    <source>
        <strain evidence="1">KAM343</strain>
    </source>
</reference>
<comment type="caution">
    <text evidence="1">The sequence shown here is derived from an EMBL/GenBank/DDBJ whole genome shotgun (WGS) entry which is preliminary data.</text>
</comment>
<organism evidence="1 2">
    <name type="scientific">Aeromonas caviae</name>
    <name type="common">Aeromonas punctata</name>
    <dbReference type="NCBI Taxonomy" id="648"/>
    <lineage>
        <taxon>Bacteria</taxon>
        <taxon>Pseudomonadati</taxon>
        <taxon>Pseudomonadota</taxon>
        <taxon>Gammaproteobacteria</taxon>
        <taxon>Aeromonadales</taxon>
        <taxon>Aeromonadaceae</taxon>
        <taxon>Aeromonas</taxon>
    </lineage>
</organism>
<protein>
    <submittedName>
        <fullName evidence="1">Uncharacterized protein</fullName>
    </submittedName>
</protein>
<name>A0AAV4YI66_AERCA</name>
<sequence length="66" mass="7528">MHPEKSRRIRKNIATQLTLVLKLKINQPFGVEQWGSSSQNVYCLLQGLDSGKEKEIKQQSATEMVI</sequence>
<evidence type="ECO:0000313" key="1">
    <source>
        <dbReference type="EMBL" id="GJA39836.1"/>
    </source>
</evidence>
<evidence type="ECO:0000313" key="2">
    <source>
        <dbReference type="Proteomes" id="UP000886939"/>
    </source>
</evidence>
<dbReference type="Proteomes" id="UP000886939">
    <property type="component" value="Unassembled WGS sequence"/>
</dbReference>
<proteinExistence type="predicted"/>
<dbReference type="AlphaFoldDB" id="A0AAV4YI66"/>
<dbReference type="EMBL" id="BPNI01000006">
    <property type="protein sequence ID" value="GJA39836.1"/>
    <property type="molecule type" value="Genomic_DNA"/>
</dbReference>